<accession>A0ABD3FGE4</accession>
<keyword evidence="2" id="KW-1185">Reference proteome</keyword>
<sequence length="290" mass="32717">MMRFGVRRLSSLVALPQRILRHSKLPTNFTRHTPSSLLNTGTLNALELPQRRHFSTSPNEQNSPHEGLQEVLATLSKVQARQDLFLEYEKQDLFAPSSMSWLANRFMFYHLNRPQETNLDLVEFIQGAKYAMEATMMAMYSKEFADYVAREAEAPGALEPDCEAAEMVQRSLETVSYEAFKEFVLQSASAGVQAELKQIELHSAHLLSVQFERVAKRPTTNSLGATVVGVPVDERLKLAVLFSITEHVSLDADGEEEVIVRGNNAIWQFESKVTTPEDIDWVIEPLHLVA</sequence>
<dbReference type="AlphaFoldDB" id="A0ABD3FGE4"/>
<organism evidence="1 2">
    <name type="scientific">Phytophthora oleae</name>
    <dbReference type="NCBI Taxonomy" id="2107226"/>
    <lineage>
        <taxon>Eukaryota</taxon>
        <taxon>Sar</taxon>
        <taxon>Stramenopiles</taxon>
        <taxon>Oomycota</taxon>
        <taxon>Peronosporomycetes</taxon>
        <taxon>Peronosporales</taxon>
        <taxon>Peronosporaceae</taxon>
        <taxon>Phytophthora</taxon>
    </lineage>
</organism>
<comment type="caution">
    <text evidence="1">The sequence shown here is derived from an EMBL/GenBank/DDBJ whole genome shotgun (WGS) entry which is preliminary data.</text>
</comment>
<protein>
    <recommendedName>
        <fullName evidence="3">Tim44-like domain-containing protein</fullName>
    </recommendedName>
</protein>
<evidence type="ECO:0000313" key="1">
    <source>
        <dbReference type="EMBL" id="KAL3664600.1"/>
    </source>
</evidence>
<evidence type="ECO:0008006" key="3">
    <source>
        <dbReference type="Google" id="ProtNLM"/>
    </source>
</evidence>
<reference evidence="1 2" key="1">
    <citation type="submission" date="2024-09" db="EMBL/GenBank/DDBJ databases">
        <title>Genome sequencing and assembly of Phytophthora oleae, isolate VK10A, causative agent of rot of olive drupes.</title>
        <authorList>
            <person name="Conti Taguali S."/>
            <person name="Riolo M."/>
            <person name="La Spada F."/>
            <person name="Cacciola S.O."/>
            <person name="Dionisio G."/>
        </authorList>
    </citation>
    <scope>NUCLEOTIDE SEQUENCE [LARGE SCALE GENOMIC DNA]</scope>
    <source>
        <strain evidence="1 2">VK10A</strain>
    </source>
</reference>
<dbReference type="Proteomes" id="UP001632037">
    <property type="component" value="Unassembled WGS sequence"/>
</dbReference>
<name>A0ABD3FGE4_9STRA</name>
<evidence type="ECO:0000313" key="2">
    <source>
        <dbReference type="Proteomes" id="UP001632037"/>
    </source>
</evidence>
<gene>
    <name evidence="1" type="ORF">V7S43_010350</name>
</gene>
<proteinExistence type="predicted"/>
<dbReference type="EMBL" id="JBIMZQ010000023">
    <property type="protein sequence ID" value="KAL3664600.1"/>
    <property type="molecule type" value="Genomic_DNA"/>
</dbReference>